<dbReference type="Proteomes" id="UP001558613">
    <property type="component" value="Unassembled WGS sequence"/>
</dbReference>
<proteinExistence type="predicted"/>
<reference evidence="2 3" key="1">
    <citation type="submission" date="2023-09" db="EMBL/GenBank/DDBJ databases">
        <authorList>
            <person name="Wang M."/>
        </authorList>
    </citation>
    <scope>NUCLEOTIDE SEQUENCE [LARGE SCALE GENOMIC DNA]</scope>
    <source>
        <strain evidence="2">GT-2023</strain>
        <tissue evidence="2">Liver</tissue>
    </source>
</reference>
<keyword evidence="3" id="KW-1185">Reference proteome</keyword>
<dbReference type="EMBL" id="JAYMGO010000021">
    <property type="protein sequence ID" value="KAL1252515.1"/>
    <property type="molecule type" value="Genomic_DNA"/>
</dbReference>
<organism evidence="2 3">
    <name type="scientific">Cirrhinus molitorella</name>
    <name type="common">mud carp</name>
    <dbReference type="NCBI Taxonomy" id="172907"/>
    <lineage>
        <taxon>Eukaryota</taxon>
        <taxon>Metazoa</taxon>
        <taxon>Chordata</taxon>
        <taxon>Craniata</taxon>
        <taxon>Vertebrata</taxon>
        <taxon>Euteleostomi</taxon>
        <taxon>Actinopterygii</taxon>
        <taxon>Neopterygii</taxon>
        <taxon>Teleostei</taxon>
        <taxon>Ostariophysi</taxon>
        <taxon>Cypriniformes</taxon>
        <taxon>Cyprinidae</taxon>
        <taxon>Labeoninae</taxon>
        <taxon>Labeonini</taxon>
        <taxon>Cirrhinus</taxon>
    </lineage>
</organism>
<evidence type="ECO:0000313" key="3">
    <source>
        <dbReference type="Proteomes" id="UP001558613"/>
    </source>
</evidence>
<accession>A0ABR3LI40</accession>
<keyword evidence="1" id="KW-1133">Transmembrane helix</keyword>
<feature type="transmembrane region" description="Helical" evidence="1">
    <location>
        <begin position="99"/>
        <end position="122"/>
    </location>
</feature>
<comment type="caution">
    <text evidence="2">The sequence shown here is derived from an EMBL/GenBank/DDBJ whole genome shotgun (WGS) entry which is preliminary data.</text>
</comment>
<evidence type="ECO:0000256" key="1">
    <source>
        <dbReference type="SAM" id="Phobius"/>
    </source>
</evidence>
<keyword evidence="1" id="KW-0472">Membrane</keyword>
<sequence length="143" mass="15874">MIPGFQCPNMYCCPPKAQSSLIGGARVRGLGMRFLRLSWLPDGVWRLLPLLYLCLSLCRSGCLFSLLFFRFFSCSTSPSSLCLCVSIPPSLSQHPPIPLLHLSQVVFALVVISNPACLFLVLKNYERCSISPLTLVCCLRFLS</sequence>
<name>A0ABR3LI40_9TELE</name>
<feature type="transmembrane region" description="Helical" evidence="1">
    <location>
        <begin position="50"/>
        <end position="72"/>
    </location>
</feature>
<evidence type="ECO:0008006" key="4">
    <source>
        <dbReference type="Google" id="ProtNLM"/>
    </source>
</evidence>
<keyword evidence="1" id="KW-0812">Transmembrane</keyword>
<evidence type="ECO:0000313" key="2">
    <source>
        <dbReference type="EMBL" id="KAL1252515.1"/>
    </source>
</evidence>
<gene>
    <name evidence="2" type="ORF">QQF64_017208</name>
</gene>
<protein>
    <recommendedName>
        <fullName evidence="4">Transmembrane protein</fullName>
    </recommendedName>
</protein>